<proteinExistence type="predicted"/>
<dbReference type="AlphaFoldDB" id="A0A0H5QPY3"/>
<evidence type="ECO:0000313" key="1">
    <source>
        <dbReference type="EMBL" id="CRZ04103.1"/>
    </source>
</evidence>
<name>A0A0H5QPY3_9EUKA</name>
<dbReference type="EMBL" id="HACM01003661">
    <property type="protein sequence ID" value="CRZ04103.1"/>
    <property type="molecule type" value="Transcribed_RNA"/>
</dbReference>
<accession>A0A0H5QPY3</accession>
<reference evidence="1" key="1">
    <citation type="submission" date="2015-04" db="EMBL/GenBank/DDBJ databases">
        <title>The genome sequence of the plant pathogenic Rhizarian Plasmodiophora brassicae reveals insights in its biotrophic life cycle and the origin of chitin synthesis.</title>
        <authorList>
            <person name="Schwelm A."/>
            <person name="Fogelqvist J."/>
            <person name="Knaust A."/>
            <person name="Julke S."/>
            <person name="Lilja T."/>
            <person name="Dhandapani V."/>
            <person name="Bonilla-Rosso G."/>
            <person name="Karlsson M."/>
            <person name="Shevchenko A."/>
            <person name="Choi S.R."/>
            <person name="Kim H.G."/>
            <person name="Park J.Y."/>
            <person name="Lim Y.P."/>
            <person name="Ludwig-Muller J."/>
            <person name="Dixelius C."/>
        </authorList>
    </citation>
    <scope>NUCLEOTIDE SEQUENCE</scope>
    <source>
        <tissue evidence="1">Potato root galls</tissue>
    </source>
</reference>
<sequence length="104" mass="12046">MEILVCPTIHCCNSVWTTDRFPSGYTALTRFEKIAVTNLLILNNSEPSRESRQLWCLTRVNRKACWHYPKTREHLSQNADESPVFYSLLGSQRESESIIIPDQC</sequence>
<protein>
    <submittedName>
        <fullName evidence="1">Uncharacterized protein</fullName>
    </submittedName>
</protein>
<organism evidence="1">
    <name type="scientific">Spongospora subterranea</name>
    <dbReference type="NCBI Taxonomy" id="70186"/>
    <lineage>
        <taxon>Eukaryota</taxon>
        <taxon>Sar</taxon>
        <taxon>Rhizaria</taxon>
        <taxon>Endomyxa</taxon>
        <taxon>Phytomyxea</taxon>
        <taxon>Plasmodiophorida</taxon>
        <taxon>Plasmodiophoridae</taxon>
        <taxon>Spongospora</taxon>
    </lineage>
</organism>